<accession>A0A269THJ9</accession>
<organism evidence="9 10">
    <name type="scientific">Mycoplasmopsis agassizii</name>
    <dbReference type="NCBI Taxonomy" id="33922"/>
    <lineage>
        <taxon>Bacteria</taxon>
        <taxon>Bacillati</taxon>
        <taxon>Mycoplasmatota</taxon>
        <taxon>Mycoplasmoidales</taxon>
        <taxon>Metamycoplasmataceae</taxon>
        <taxon>Mycoplasmopsis</taxon>
    </lineage>
</organism>
<dbReference type="EMBL" id="NQNY01000033">
    <property type="protein sequence ID" value="PAK20871.1"/>
    <property type="molecule type" value="Genomic_DNA"/>
</dbReference>
<evidence type="ECO:0000256" key="2">
    <source>
        <dbReference type="ARBA" id="ARBA00011900"/>
    </source>
</evidence>
<dbReference type="SUPFAM" id="SSF53335">
    <property type="entry name" value="S-adenosyl-L-methionine-dependent methyltransferases"/>
    <property type="match status" value="1"/>
</dbReference>
<gene>
    <name evidence="9" type="ORF">CJJ23_04945</name>
</gene>
<keyword evidence="4" id="KW-0808">Transferase</keyword>
<sequence>MNSKKEQERAELHRMIWEIANDLRGSVDGWDFKQYVLGMMFYRFISENIVDTINTIQRKKNPSYKYEEETDENAEKARTLLVETKGFFILPSQLFCNVIKKYKDNYTTLNIVLDQIFKSIERSAIGNASEDDIKGLFDDIDVNSNKLGSTDEQKNSKLIRLMISIQDL</sequence>
<dbReference type="GO" id="GO:0009307">
    <property type="term" value="P:DNA restriction-modification system"/>
    <property type="evidence" value="ECO:0007669"/>
    <property type="project" value="UniProtKB-KW"/>
</dbReference>
<feature type="non-terminal residue" evidence="9">
    <location>
        <position position="168"/>
    </location>
</feature>
<keyword evidence="9" id="KW-0540">Nuclease</keyword>
<proteinExistence type="inferred from homology"/>
<dbReference type="InterPro" id="IPR022749">
    <property type="entry name" value="D12N6_MeTrfase_N"/>
</dbReference>
<evidence type="ECO:0000256" key="6">
    <source>
        <dbReference type="ARBA" id="ARBA00022747"/>
    </source>
</evidence>
<evidence type="ECO:0000313" key="10">
    <source>
        <dbReference type="Proteomes" id="UP000216943"/>
    </source>
</evidence>
<protein>
    <recommendedName>
        <fullName evidence="2">site-specific DNA-methyltransferase (adenine-specific)</fullName>
        <ecNumber evidence="2">2.1.1.72</ecNumber>
    </recommendedName>
</protein>
<keyword evidence="9" id="KW-0378">Hydrolase</keyword>
<keyword evidence="6" id="KW-0680">Restriction system</keyword>
<keyword evidence="9" id="KW-0255">Endonuclease</keyword>
<evidence type="ECO:0000313" key="9">
    <source>
        <dbReference type="EMBL" id="PAK20871.1"/>
    </source>
</evidence>
<dbReference type="Gene3D" id="1.20.1260.30">
    <property type="match status" value="1"/>
</dbReference>
<dbReference type="InterPro" id="IPR029063">
    <property type="entry name" value="SAM-dependent_MTases_sf"/>
</dbReference>
<evidence type="ECO:0000256" key="1">
    <source>
        <dbReference type="ARBA" id="ARBA00006594"/>
    </source>
</evidence>
<dbReference type="PANTHER" id="PTHR42933:SF1">
    <property type="entry name" value="SITE-SPECIFIC DNA-METHYLTRANSFERASE (ADENINE-SPECIFIC)"/>
    <property type="match status" value="1"/>
</dbReference>
<comment type="similarity">
    <text evidence="1">Belongs to the N(4)/N(6)-methyltransferase family.</text>
</comment>
<dbReference type="InterPro" id="IPR038333">
    <property type="entry name" value="T1MK-like_N_sf"/>
</dbReference>
<evidence type="ECO:0000259" key="8">
    <source>
        <dbReference type="Pfam" id="PF12161"/>
    </source>
</evidence>
<dbReference type="GO" id="GO:0032259">
    <property type="term" value="P:methylation"/>
    <property type="evidence" value="ECO:0007669"/>
    <property type="project" value="UniProtKB-KW"/>
</dbReference>
<comment type="caution">
    <text evidence="9">The sequence shown here is derived from an EMBL/GenBank/DDBJ whole genome shotgun (WGS) entry which is preliminary data.</text>
</comment>
<keyword evidence="3" id="KW-0489">Methyltransferase</keyword>
<evidence type="ECO:0000256" key="3">
    <source>
        <dbReference type="ARBA" id="ARBA00022603"/>
    </source>
</evidence>
<dbReference type="GO" id="GO:0009007">
    <property type="term" value="F:site-specific DNA-methyltransferase (adenine-specific) activity"/>
    <property type="evidence" value="ECO:0007669"/>
    <property type="project" value="UniProtKB-EC"/>
</dbReference>
<dbReference type="GO" id="GO:0004519">
    <property type="term" value="F:endonuclease activity"/>
    <property type="evidence" value="ECO:0007669"/>
    <property type="project" value="UniProtKB-KW"/>
</dbReference>
<evidence type="ECO:0000256" key="4">
    <source>
        <dbReference type="ARBA" id="ARBA00022679"/>
    </source>
</evidence>
<dbReference type="AlphaFoldDB" id="A0A269THJ9"/>
<keyword evidence="5" id="KW-0949">S-adenosyl-L-methionine</keyword>
<feature type="domain" description="N6 adenine-specific DNA methyltransferase N-terminal" evidence="8">
    <location>
        <begin position="12"/>
        <end position="162"/>
    </location>
</feature>
<reference evidence="10" key="1">
    <citation type="submission" date="2017-08" db="EMBL/GenBank/DDBJ databases">
        <authorList>
            <person name="Alvarez-Ponce D."/>
            <person name="Weitzman C.L."/>
            <person name="Tillett R.L."/>
            <person name="Sandmeier F.C."/>
            <person name="Tracy C.R."/>
        </authorList>
    </citation>
    <scope>NUCLEOTIDE SEQUENCE [LARGE SCALE GENOMIC DNA]</scope>
    <source>
        <strain evidence="10">723</strain>
    </source>
</reference>
<name>A0A269THJ9_9BACT</name>
<dbReference type="Pfam" id="PF12161">
    <property type="entry name" value="HsdM_N"/>
    <property type="match status" value="1"/>
</dbReference>
<evidence type="ECO:0000256" key="5">
    <source>
        <dbReference type="ARBA" id="ARBA00022691"/>
    </source>
</evidence>
<dbReference type="Proteomes" id="UP000216943">
    <property type="component" value="Unassembled WGS sequence"/>
</dbReference>
<dbReference type="RefSeq" id="WP_180738052.1">
    <property type="nucleotide sequence ID" value="NZ_NQNY01000033.1"/>
</dbReference>
<dbReference type="PANTHER" id="PTHR42933">
    <property type="entry name" value="SLR6095 PROTEIN"/>
    <property type="match status" value="1"/>
</dbReference>
<dbReference type="InterPro" id="IPR051537">
    <property type="entry name" value="DNA_Adenine_Mtase"/>
</dbReference>
<evidence type="ECO:0000256" key="7">
    <source>
        <dbReference type="ARBA" id="ARBA00047942"/>
    </source>
</evidence>
<dbReference type="EC" id="2.1.1.72" evidence="2"/>
<comment type="catalytic activity">
    <reaction evidence="7">
        <text>a 2'-deoxyadenosine in DNA + S-adenosyl-L-methionine = an N(6)-methyl-2'-deoxyadenosine in DNA + S-adenosyl-L-homocysteine + H(+)</text>
        <dbReference type="Rhea" id="RHEA:15197"/>
        <dbReference type="Rhea" id="RHEA-COMP:12418"/>
        <dbReference type="Rhea" id="RHEA-COMP:12419"/>
        <dbReference type="ChEBI" id="CHEBI:15378"/>
        <dbReference type="ChEBI" id="CHEBI:57856"/>
        <dbReference type="ChEBI" id="CHEBI:59789"/>
        <dbReference type="ChEBI" id="CHEBI:90615"/>
        <dbReference type="ChEBI" id="CHEBI:90616"/>
        <dbReference type="EC" id="2.1.1.72"/>
    </reaction>
</comment>